<dbReference type="InParanoid" id="A0A259TW73"/>
<organism evidence="2 3">
    <name type="scientific">Rubricoccus marinus</name>
    <dbReference type="NCBI Taxonomy" id="716817"/>
    <lineage>
        <taxon>Bacteria</taxon>
        <taxon>Pseudomonadati</taxon>
        <taxon>Rhodothermota</taxon>
        <taxon>Rhodothermia</taxon>
        <taxon>Rhodothermales</taxon>
        <taxon>Rubricoccaceae</taxon>
        <taxon>Rubricoccus</taxon>
    </lineage>
</organism>
<keyword evidence="1" id="KW-0732">Signal</keyword>
<protein>
    <recommendedName>
        <fullName evidence="4">DUF5117 domain-containing protein</fullName>
    </recommendedName>
</protein>
<keyword evidence="3" id="KW-1185">Reference proteome</keyword>
<name>A0A259TW73_9BACT</name>
<dbReference type="RefSeq" id="WP_094545722.1">
    <property type="nucleotide sequence ID" value="NZ_MQWB01000001.1"/>
</dbReference>
<evidence type="ECO:0008006" key="4">
    <source>
        <dbReference type="Google" id="ProtNLM"/>
    </source>
</evidence>
<dbReference type="AlphaFoldDB" id="A0A259TW73"/>
<reference evidence="2 3" key="1">
    <citation type="submission" date="2016-11" db="EMBL/GenBank/DDBJ databases">
        <title>Study of marine rhodopsin-containing bacteria.</title>
        <authorList>
            <person name="Yoshizawa S."/>
            <person name="Kumagai Y."/>
            <person name="Kogure K."/>
        </authorList>
    </citation>
    <scope>NUCLEOTIDE SEQUENCE [LARGE SCALE GENOMIC DNA]</scope>
    <source>
        <strain evidence="2 3">SG-29</strain>
    </source>
</reference>
<dbReference type="Proteomes" id="UP000216446">
    <property type="component" value="Unassembled WGS sequence"/>
</dbReference>
<feature type="signal peptide" evidence="1">
    <location>
        <begin position="1"/>
        <end position="21"/>
    </location>
</feature>
<gene>
    <name evidence="2" type="ORF">BSZ36_02630</name>
</gene>
<comment type="caution">
    <text evidence="2">The sequence shown here is derived from an EMBL/GenBank/DDBJ whole genome shotgun (WGS) entry which is preliminary data.</text>
</comment>
<proteinExistence type="predicted"/>
<feature type="chain" id="PRO_5013170026" description="DUF5117 domain-containing protein" evidence="1">
    <location>
        <begin position="22"/>
        <end position="254"/>
    </location>
</feature>
<evidence type="ECO:0000256" key="1">
    <source>
        <dbReference type="SAM" id="SignalP"/>
    </source>
</evidence>
<dbReference type="EMBL" id="MQWB01000001">
    <property type="protein sequence ID" value="OZC01971.1"/>
    <property type="molecule type" value="Genomic_DNA"/>
</dbReference>
<sequence>MTALARSSALALLLLASGASAQQAATPEGPAPEARPPMGLLAGRELMAEMLDALGGVAAWDSVEAYSTAGDTQVNSLVMGDVSVESISVVRGADGVRVEQFTPVGSVLVQIDGDRVGFAISGESRPAPDGMASSVRSQLLFSVPYVIMRREDLAINRVADRPGGLPVLRFRAPGVEALYDLVMSQDRRPLRIESIQASAAGPGYYAYIFSDYREADGLLVPFQTEQRVDDLLLTTTVLSAFTVSPEITARTFAR</sequence>
<accession>A0A259TW73</accession>
<evidence type="ECO:0000313" key="2">
    <source>
        <dbReference type="EMBL" id="OZC01971.1"/>
    </source>
</evidence>
<evidence type="ECO:0000313" key="3">
    <source>
        <dbReference type="Proteomes" id="UP000216446"/>
    </source>
</evidence>
<dbReference type="OrthoDB" id="128937at2"/>